<dbReference type="PATRIC" id="fig|179408.3.peg.8082"/>
<evidence type="ECO:0000313" key="1">
    <source>
        <dbReference type="EMBL" id="AFZ10848.1"/>
    </source>
</evidence>
<dbReference type="EMBL" id="CP003617">
    <property type="protein sequence ID" value="AFZ10927.1"/>
    <property type="molecule type" value="Genomic_DNA"/>
</dbReference>
<evidence type="ECO:0008006" key="4">
    <source>
        <dbReference type="Google" id="ProtNLM"/>
    </source>
</evidence>
<geneLocation type="plasmid" evidence="2 3">
    <name>pOSC7112.03</name>
</geneLocation>
<dbReference type="HOGENOM" id="CLU_103758_0_0_3"/>
<dbReference type="KEGG" id="oni:Osc7112_6842"/>
<dbReference type="AlphaFoldDB" id="K9VTX3"/>
<dbReference type="RefSeq" id="WP_015179813.1">
    <property type="nucleotide sequence ID" value="NC_019731.1"/>
</dbReference>
<evidence type="ECO:0000313" key="2">
    <source>
        <dbReference type="EMBL" id="AFZ10927.1"/>
    </source>
</evidence>
<dbReference type="OrthoDB" id="114489at2"/>
<reference evidence="2 3" key="1">
    <citation type="submission" date="2012-05" db="EMBL/GenBank/DDBJ databases">
        <title>Finished plasmid 3 of genome of Oscillatoria sp. PCC 7112.</title>
        <authorList>
            <consortium name="US DOE Joint Genome Institute"/>
            <person name="Gugger M."/>
            <person name="Coursin T."/>
            <person name="Rippka R."/>
            <person name="Tandeau De Marsac N."/>
            <person name="Huntemann M."/>
            <person name="Wei C.-L."/>
            <person name="Han J."/>
            <person name="Detter J.C."/>
            <person name="Han C."/>
            <person name="Tapia R."/>
            <person name="Davenport K."/>
            <person name="Daligault H."/>
            <person name="Erkkila T."/>
            <person name="Gu W."/>
            <person name="Munk A.C.C."/>
            <person name="Teshima H."/>
            <person name="Xu Y."/>
            <person name="Chain P."/>
            <person name="Chen A."/>
            <person name="Krypides N."/>
            <person name="Mavromatis K."/>
            <person name="Markowitz V."/>
            <person name="Szeto E."/>
            <person name="Ivanova N."/>
            <person name="Mikhailova N."/>
            <person name="Ovchinnikova G."/>
            <person name="Pagani I."/>
            <person name="Pati A."/>
            <person name="Goodwin L."/>
            <person name="Peters L."/>
            <person name="Pitluck S."/>
            <person name="Woyke T."/>
            <person name="Kerfeld C."/>
        </authorList>
    </citation>
    <scope>NUCLEOTIDE SEQUENCE [LARGE SCALE GENOMIC DNA]</scope>
    <source>
        <strain evidence="2 3">PCC 7112</strain>
        <plasmid evidence="2 3">pOSC7112.03</plasmid>
    </source>
</reference>
<organism evidence="2 3">
    <name type="scientific">Phormidium nigroviride PCC 7112</name>
    <dbReference type="NCBI Taxonomy" id="179408"/>
    <lineage>
        <taxon>Bacteria</taxon>
        <taxon>Bacillati</taxon>
        <taxon>Cyanobacteriota</taxon>
        <taxon>Cyanophyceae</taxon>
        <taxon>Oscillatoriophycideae</taxon>
        <taxon>Oscillatoriales</taxon>
        <taxon>Oscillatoriaceae</taxon>
        <taxon>Phormidium</taxon>
    </lineage>
</organism>
<evidence type="ECO:0000313" key="3">
    <source>
        <dbReference type="Proteomes" id="UP000010478"/>
    </source>
</evidence>
<dbReference type="Proteomes" id="UP000010478">
    <property type="component" value="Plasmid pOSC7112.03"/>
</dbReference>
<dbReference type="EMBL" id="CP003617">
    <property type="protein sequence ID" value="AFZ10848.1"/>
    <property type="molecule type" value="Genomic_DNA"/>
</dbReference>
<sequence length="228" mass="25421">MNQQIFMLEIVARVLSQVRTTIVFTGGATISLYLDEAAAPDIRPTDDVDCVVSIASRAEYYQLSELLKTIGLLESTESGAPLCRWHYEEISIDVMPCDSSVLGFSNRWYRPGIANSIRYQLPSGRQILIFSTPYLLASKIEAFIGRGGGNFYFSSDIEDIVALLDGRSSLFEEVQQADYEVKAFLSGWFRAELENLCEIAPAFLSSAAKNSGRTRLLLQRIERLAIVV</sequence>
<keyword evidence="2" id="KW-0614">Plasmid</keyword>
<keyword evidence="3" id="KW-1185">Reference proteome</keyword>
<proteinExistence type="predicted"/>
<name>K9VTX3_9CYAN</name>
<accession>K9VTX3</accession>
<dbReference type="KEGG" id="oni:Osc7112_6749"/>
<gene>
    <name evidence="1" type="ORF">Osc7112_6749</name>
    <name evidence="2" type="ORF">Osc7112_6842</name>
</gene>
<protein>
    <recommendedName>
        <fullName evidence="4">Nucleotidyl transferase AbiEii/AbiGii toxin family protein</fullName>
    </recommendedName>
</protein>